<evidence type="ECO:0000313" key="2">
    <source>
        <dbReference type="Proteomes" id="UP001554047"/>
    </source>
</evidence>
<accession>A0ABV3MDK1</accession>
<evidence type="ECO:0000313" key="1">
    <source>
        <dbReference type="EMBL" id="MEW3466505.1"/>
    </source>
</evidence>
<protein>
    <submittedName>
        <fullName evidence="1">Uncharacterized protein</fullName>
    </submittedName>
</protein>
<proteinExistence type="predicted"/>
<dbReference type="RefSeq" id="WP_196044561.1">
    <property type="nucleotide sequence ID" value="NZ_JBFDTA010000018.1"/>
</dbReference>
<name>A0ABV3MDK1_9ENTE</name>
<organism evidence="1 2">
    <name type="scientific">Enterococcus entomosocium</name>
    <dbReference type="NCBI Taxonomy" id="3034352"/>
    <lineage>
        <taxon>Bacteria</taxon>
        <taxon>Bacillati</taxon>
        <taxon>Bacillota</taxon>
        <taxon>Bacilli</taxon>
        <taxon>Lactobacillales</taxon>
        <taxon>Enterococcaceae</taxon>
        <taxon>Enterococcus</taxon>
    </lineage>
</organism>
<dbReference type="Proteomes" id="UP001554047">
    <property type="component" value="Unassembled WGS sequence"/>
</dbReference>
<reference evidence="1 2" key="1">
    <citation type="submission" date="2024-05" db="EMBL/GenBank/DDBJ databases">
        <title>Human gut microbiome strain richness.</title>
        <authorList>
            <person name="Chen-Liaw A."/>
        </authorList>
    </citation>
    <scope>NUCLEOTIDE SEQUENCE [LARGE SCALE GENOMIC DNA]</scope>
    <source>
        <strain evidence="1 2">J1100102st1_G3_J1100102_180507</strain>
    </source>
</reference>
<keyword evidence="2" id="KW-1185">Reference proteome</keyword>
<sequence>MALQGVYQLINDRNTKLERELNKVTLPINECPHCGCAIFYRKDYMSGSSWYYASNTIDVENGSMYDGLKTTYGKWWHCDDCHKRVFEDEDVE</sequence>
<dbReference type="EMBL" id="JBFDTB010000016">
    <property type="protein sequence ID" value="MEW3466505.1"/>
    <property type="molecule type" value="Genomic_DNA"/>
</dbReference>
<gene>
    <name evidence="1" type="ORF">AB1I55_10420</name>
</gene>
<comment type="caution">
    <text evidence="1">The sequence shown here is derived from an EMBL/GenBank/DDBJ whole genome shotgun (WGS) entry which is preliminary data.</text>
</comment>